<dbReference type="SUPFAM" id="SSF53756">
    <property type="entry name" value="UDP-Glycosyltransferase/glycogen phosphorylase"/>
    <property type="match status" value="1"/>
</dbReference>
<keyword evidence="3" id="KW-1185">Reference proteome</keyword>
<organism evidence="2 3">
    <name type="scientific">Calderihabitans maritimus</name>
    <dbReference type="NCBI Taxonomy" id="1246530"/>
    <lineage>
        <taxon>Bacteria</taxon>
        <taxon>Bacillati</taxon>
        <taxon>Bacillota</taxon>
        <taxon>Clostridia</taxon>
        <taxon>Neomoorellales</taxon>
        <taxon>Calderihabitantaceae</taxon>
        <taxon>Calderihabitans</taxon>
    </lineage>
</organism>
<feature type="domain" description="Glycosyl transferase family 1" evidence="1">
    <location>
        <begin position="219"/>
        <end position="387"/>
    </location>
</feature>
<dbReference type="InterPro" id="IPR001296">
    <property type="entry name" value="Glyco_trans_1"/>
</dbReference>
<protein>
    <submittedName>
        <fullName evidence="2">Glycosyl transferase family 1</fullName>
    </submittedName>
</protein>
<dbReference type="EMBL" id="BDGJ01000197">
    <property type="protein sequence ID" value="GAW94015.1"/>
    <property type="molecule type" value="Genomic_DNA"/>
</dbReference>
<dbReference type="PANTHER" id="PTHR45947:SF3">
    <property type="entry name" value="SULFOQUINOVOSYL TRANSFERASE SQD2"/>
    <property type="match status" value="1"/>
</dbReference>
<dbReference type="CDD" id="cd03801">
    <property type="entry name" value="GT4_PimA-like"/>
    <property type="match status" value="1"/>
</dbReference>
<accession>A0A1Z5HXH3</accession>
<comment type="caution">
    <text evidence="2">The sequence shown here is derived from an EMBL/GenBank/DDBJ whole genome shotgun (WGS) entry which is preliminary data.</text>
</comment>
<evidence type="ECO:0000313" key="3">
    <source>
        <dbReference type="Proteomes" id="UP000197032"/>
    </source>
</evidence>
<dbReference type="Gene3D" id="3.40.50.2000">
    <property type="entry name" value="Glycogen Phosphorylase B"/>
    <property type="match status" value="2"/>
</dbReference>
<sequence>MIGRNRKASETKKRVLIISALDCWSMGQNKGAPSLWETLKGYAERGWDVYFITGNNREENANTNIEPNIYVIRFDTPWLKRLMPIKKLGFFARIVWWLWFQTKVLFKALRLHSKHPIDLVYGYEIHGVPIAKLLSKLWGVPVVSRFQGTSLGLYWMKKKFWMLRAWDHVLGLKIPTDLVIMTNDGTQGNRVLEQLGVKTDRVRFWINGVDWELFEVMPDKDEARRNLGIDRKWVLLTVSRLIGWKRVERSIRALPEVVKEYSDVILIVVGDGPERAYLEKLTKELGMENHVRFEGAVGRKEIPKYFAAADIFLSLYDWSNVGNPLLEAMMAGKCIVTLNNGDTGKFIENGYNGVLLEYEELQKLPEVIKRLLADEGCRKQLGKNARRFAKEYFWTWQERMDAEVKEVSNLIKQWERRKIG</sequence>
<dbReference type="Pfam" id="PF00534">
    <property type="entry name" value="Glycos_transf_1"/>
    <property type="match status" value="1"/>
</dbReference>
<dbReference type="Proteomes" id="UP000197032">
    <property type="component" value="Unassembled WGS sequence"/>
</dbReference>
<dbReference type="PANTHER" id="PTHR45947">
    <property type="entry name" value="SULFOQUINOVOSYL TRANSFERASE SQD2"/>
    <property type="match status" value="1"/>
</dbReference>
<gene>
    <name evidence="2" type="ORF">KKC1_31340</name>
</gene>
<proteinExistence type="predicted"/>
<evidence type="ECO:0000259" key="1">
    <source>
        <dbReference type="Pfam" id="PF00534"/>
    </source>
</evidence>
<dbReference type="InterPro" id="IPR050194">
    <property type="entry name" value="Glycosyltransferase_grp1"/>
</dbReference>
<reference evidence="3" key="1">
    <citation type="journal article" date="2017" name="Appl. Environ. Microbiol.">
        <title>Genomic Analysis of Calderihabitans maritimus KKC1, a Thermophilic, Hydrogenogenic, Carboxydotrophic Bacterium Isolated from Marine Sediment.</title>
        <authorList>
            <person name="Omae K."/>
            <person name="Yoneda Y."/>
            <person name="Fukuyama Y."/>
            <person name="Yoshida T."/>
            <person name="Sako Y."/>
        </authorList>
    </citation>
    <scope>NUCLEOTIDE SEQUENCE [LARGE SCALE GENOMIC DNA]</scope>
    <source>
        <strain evidence="3">KKC1</strain>
    </source>
</reference>
<name>A0A1Z5HXH3_9FIRM</name>
<dbReference type="OrthoDB" id="9802525at2"/>
<dbReference type="AlphaFoldDB" id="A0A1Z5HXH3"/>
<keyword evidence="2" id="KW-0808">Transferase</keyword>
<evidence type="ECO:0000313" key="2">
    <source>
        <dbReference type="EMBL" id="GAW94015.1"/>
    </source>
</evidence>
<dbReference type="GO" id="GO:0016757">
    <property type="term" value="F:glycosyltransferase activity"/>
    <property type="evidence" value="ECO:0007669"/>
    <property type="project" value="InterPro"/>
</dbReference>